<protein>
    <submittedName>
        <fullName evidence="1">Histidine phosphatase family protein</fullName>
    </submittedName>
</protein>
<dbReference type="InterPro" id="IPR029033">
    <property type="entry name" value="His_PPase_superfam"/>
</dbReference>
<sequence>MTVRLTLISPATGEALREVRFDDDGPLDPAGTARAEAVASAVGPSPRAYASPSRRCRDTARALGLSAEPLDELAGCAMGRWRGRTLEAVAAAEEAGIAAWLSDPAAAPHGGESLRDLRVRVGRWLDGLRDGSGRVTAVAEPDVIRAAMVHALAAPDATAWRLDVRPLTAVHLSGRAGRWNLRPGEPLVPPR</sequence>
<evidence type="ECO:0000313" key="1">
    <source>
        <dbReference type="EMBL" id="MFI1712329.1"/>
    </source>
</evidence>
<name>A0ABW7TY74_9ACTN</name>
<organism evidence="1 2">
    <name type="scientific">Streptomyces litmocidini</name>
    <dbReference type="NCBI Taxonomy" id="67318"/>
    <lineage>
        <taxon>Bacteria</taxon>
        <taxon>Bacillati</taxon>
        <taxon>Actinomycetota</taxon>
        <taxon>Actinomycetes</taxon>
        <taxon>Kitasatosporales</taxon>
        <taxon>Streptomycetaceae</taxon>
        <taxon>Streptomyces</taxon>
    </lineage>
</organism>
<dbReference type="SUPFAM" id="SSF53254">
    <property type="entry name" value="Phosphoglycerate mutase-like"/>
    <property type="match status" value="1"/>
</dbReference>
<dbReference type="Pfam" id="PF00300">
    <property type="entry name" value="His_Phos_1"/>
    <property type="match status" value="1"/>
</dbReference>
<keyword evidence="2" id="KW-1185">Reference proteome</keyword>
<dbReference type="RefSeq" id="WP_359591098.1">
    <property type="nucleotide sequence ID" value="NZ_JBEYXG010000033.1"/>
</dbReference>
<reference evidence="1 2" key="1">
    <citation type="submission" date="2024-10" db="EMBL/GenBank/DDBJ databases">
        <title>The Natural Products Discovery Center: Release of the First 8490 Sequenced Strains for Exploring Actinobacteria Biosynthetic Diversity.</title>
        <authorList>
            <person name="Kalkreuter E."/>
            <person name="Kautsar S.A."/>
            <person name="Yang D."/>
            <person name="Bader C.D."/>
            <person name="Teijaro C.N."/>
            <person name="Fluegel L."/>
            <person name="Davis C.M."/>
            <person name="Simpson J.R."/>
            <person name="Lauterbach L."/>
            <person name="Steele A.D."/>
            <person name="Gui C."/>
            <person name="Meng S."/>
            <person name="Li G."/>
            <person name="Viehrig K."/>
            <person name="Ye F."/>
            <person name="Su P."/>
            <person name="Kiefer A.F."/>
            <person name="Nichols A."/>
            <person name="Cepeda A.J."/>
            <person name="Yan W."/>
            <person name="Fan B."/>
            <person name="Jiang Y."/>
            <person name="Adhikari A."/>
            <person name="Zheng C.-J."/>
            <person name="Schuster L."/>
            <person name="Cowan T.M."/>
            <person name="Smanski M.J."/>
            <person name="Chevrette M.G."/>
            <person name="De Carvalho L.P.S."/>
            <person name="Shen B."/>
        </authorList>
    </citation>
    <scope>NUCLEOTIDE SEQUENCE [LARGE SCALE GENOMIC DNA]</scope>
    <source>
        <strain evidence="1 2">NPDC020602</strain>
    </source>
</reference>
<dbReference type="InterPro" id="IPR013078">
    <property type="entry name" value="His_Pase_superF_clade-1"/>
</dbReference>
<proteinExistence type="predicted"/>
<dbReference type="Gene3D" id="3.40.50.1240">
    <property type="entry name" value="Phosphoglycerate mutase-like"/>
    <property type="match status" value="1"/>
</dbReference>
<evidence type="ECO:0000313" key="2">
    <source>
        <dbReference type="Proteomes" id="UP001611339"/>
    </source>
</evidence>
<accession>A0ABW7TY74</accession>
<dbReference type="EMBL" id="JBIRUI010000001">
    <property type="protein sequence ID" value="MFI1712329.1"/>
    <property type="molecule type" value="Genomic_DNA"/>
</dbReference>
<dbReference type="Proteomes" id="UP001611339">
    <property type="component" value="Unassembled WGS sequence"/>
</dbReference>
<comment type="caution">
    <text evidence="1">The sequence shown here is derived from an EMBL/GenBank/DDBJ whole genome shotgun (WGS) entry which is preliminary data.</text>
</comment>
<dbReference type="CDD" id="cd07040">
    <property type="entry name" value="HP"/>
    <property type="match status" value="1"/>
</dbReference>
<gene>
    <name evidence="1" type="ORF">ACH407_01925</name>
</gene>
<dbReference type="SMART" id="SM00855">
    <property type="entry name" value="PGAM"/>
    <property type="match status" value="1"/>
</dbReference>